<keyword evidence="4" id="KW-1185">Reference proteome</keyword>
<evidence type="ECO:0000313" key="3">
    <source>
        <dbReference type="EMBL" id="GJN11280.1"/>
    </source>
</evidence>
<feature type="region of interest" description="Disordered" evidence="1">
    <location>
        <begin position="1"/>
        <end position="36"/>
    </location>
</feature>
<reference evidence="3" key="2">
    <citation type="submission" date="2021-12" db="EMBL/GenBank/DDBJ databases">
        <title>Resequencing data analysis of finger millet.</title>
        <authorList>
            <person name="Hatakeyama M."/>
            <person name="Aluri S."/>
            <person name="Balachadran M.T."/>
            <person name="Sivarajan S.R."/>
            <person name="Poveda L."/>
            <person name="Shimizu-Inatsugi R."/>
            <person name="Schlapbach R."/>
            <person name="Sreeman S.M."/>
            <person name="Shimizu K.K."/>
        </authorList>
    </citation>
    <scope>NUCLEOTIDE SEQUENCE</scope>
</reference>
<feature type="transmembrane region" description="Helical" evidence="2">
    <location>
        <begin position="64"/>
        <end position="85"/>
    </location>
</feature>
<protein>
    <recommendedName>
        <fullName evidence="5">Transmembrane protein</fullName>
    </recommendedName>
</protein>
<gene>
    <name evidence="3" type="primary">ga29459</name>
    <name evidence="3" type="ORF">PR202_ga29459</name>
</gene>
<evidence type="ECO:0000313" key="4">
    <source>
        <dbReference type="Proteomes" id="UP001054889"/>
    </source>
</evidence>
<keyword evidence="2" id="KW-0812">Transmembrane</keyword>
<feature type="region of interest" description="Disordered" evidence="1">
    <location>
        <begin position="150"/>
        <end position="185"/>
    </location>
</feature>
<name>A0AAV5DM80_ELECO</name>
<dbReference type="Proteomes" id="UP001054889">
    <property type="component" value="Unassembled WGS sequence"/>
</dbReference>
<comment type="caution">
    <text evidence="3">The sequence shown here is derived from an EMBL/GenBank/DDBJ whole genome shotgun (WGS) entry which is preliminary data.</text>
</comment>
<evidence type="ECO:0000256" key="1">
    <source>
        <dbReference type="SAM" id="MobiDB-lite"/>
    </source>
</evidence>
<feature type="compositionally biased region" description="Low complexity" evidence="1">
    <location>
        <begin position="25"/>
        <end position="36"/>
    </location>
</feature>
<proteinExistence type="predicted"/>
<evidence type="ECO:0000256" key="2">
    <source>
        <dbReference type="SAM" id="Phobius"/>
    </source>
</evidence>
<evidence type="ECO:0008006" key="5">
    <source>
        <dbReference type="Google" id="ProtNLM"/>
    </source>
</evidence>
<dbReference type="AlphaFoldDB" id="A0AAV5DM80"/>
<accession>A0AAV5DM80</accession>
<feature type="compositionally biased region" description="Basic and acidic residues" evidence="1">
    <location>
        <begin position="172"/>
        <end position="185"/>
    </location>
</feature>
<reference evidence="3" key="1">
    <citation type="journal article" date="2018" name="DNA Res.">
        <title>Multiple hybrid de novo genome assembly of finger millet, an orphan allotetraploid crop.</title>
        <authorList>
            <person name="Hatakeyama M."/>
            <person name="Aluri S."/>
            <person name="Balachadran M.T."/>
            <person name="Sivarajan S.R."/>
            <person name="Patrignani A."/>
            <person name="Gruter S."/>
            <person name="Poveda L."/>
            <person name="Shimizu-Inatsugi R."/>
            <person name="Baeten J."/>
            <person name="Francoijs K.J."/>
            <person name="Nataraja K.N."/>
            <person name="Reddy Y.A.N."/>
            <person name="Phadnis S."/>
            <person name="Ravikumar R.L."/>
            <person name="Schlapbach R."/>
            <person name="Sreeman S.M."/>
            <person name="Shimizu K.K."/>
        </authorList>
    </citation>
    <scope>NUCLEOTIDE SEQUENCE</scope>
</reference>
<keyword evidence="2" id="KW-0472">Membrane</keyword>
<dbReference type="EMBL" id="BQKI01000018">
    <property type="protein sequence ID" value="GJN11280.1"/>
    <property type="molecule type" value="Genomic_DNA"/>
</dbReference>
<keyword evidence="2" id="KW-1133">Transmembrane helix</keyword>
<organism evidence="3 4">
    <name type="scientific">Eleusine coracana subsp. coracana</name>
    <dbReference type="NCBI Taxonomy" id="191504"/>
    <lineage>
        <taxon>Eukaryota</taxon>
        <taxon>Viridiplantae</taxon>
        <taxon>Streptophyta</taxon>
        <taxon>Embryophyta</taxon>
        <taxon>Tracheophyta</taxon>
        <taxon>Spermatophyta</taxon>
        <taxon>Magnoliopsida</taxon>
        <taxon>Liliopsida</taxon>
        <taxon>Poales</taxon>
        <taxon>Poaceae</taxon>
        <taxon>PACMAD clade</taxon>
        <taxon>Chloridoideae</taxon>
        <taxon>Cynodonteae</taxon>
        <taxon>Eleusininae</taxon>
        <taxon>Eleusine</taxon>
    </lineage>
</organism>
<sequence length="185" mass="20071">MDRDPSVSDEDDDLETLVPQNHTKPQSPTARSRSPASSFSVSALRPALPSAAASIGRALWSRRYLILFVALPLLFLILFLSLGGASSLPASIRLPSAGPATDPAASRMREAELHALYLLRYQRSGAAEPFQSHRAHQRLRLCPHLALRSPVGAAEPDQDQPRDPGGAPLRPPLRDRQCDGRRTGS</sequence>